<protein>
    <submittedName>
        <fullName evidence="1">Uncharacterized protein</fullName>
    </submittedName>
</protein>
<dbReference type="AlphaFoldDB" id="A0A3M7RVC9"/>
<proteinExistence type="predicted"/>
<keyword evidence="2" id="KW-1185">Reference proteome</keyword>
<reference evidence="1 2" key="1">
    <citation type="journal article" date="2018" name="Sci. Rep.">
        <title>Genomic signatures of local adaptation to the degree of environmental predictability in rotifers.</title>
        <authorList>
            <person name="Franch-Gras L."/>
            <person name="Hahn C."/>
            <person name="Garcia-Roger E.M."/>
            <person name="Carmona M.J."/>
            <person name="Serra M."/>
            <person name="Gomez A."/>
        </authorList>
    </citation>
    <scope>NUCLEOTIDE SEQUENCE [LARGE SCALE GENOMIC DNA]</scope>
    <source>
        <strain evidence="1">HYR1</strain>
    </source>
</reference>
<organism evidence="1 2">
    <name type="scientific">Brachionus plicatilis</name>
    <name type="common">Marine rotifer</name>
    <name type="synonym">Brachionus muelleri</name>
    <dbReference type="NCBI Taxonomy" id="10195"/>
    <lineage>
        <taxon>Eukaryota</taxon>
        <taxon>Metazoa</taxon>
        <taxon>Spiralia</taxon>
        <taxon>Gnathifera</taxon>
        <taxon>Rotifera</taxon>
        <taxon>Eurotatoria</taxon>
        <taxon>Monogononta</taxon>
        <taxon>Pseudotrocha</taxon>
        <taxon>Ploima</taxon>
        <taxon>Brachionidae</taxon>
        <taxon>Brachionus</taxon>
    </lineage>
</organism>
<evidence type="ECO:0000313" key="1">
    <source>
        <dbReference type="EMBL" id="RNA27452.1"/>
    </source>
</evidence>
<gene>
    <name evidence="1" type="ORF">BpHYR1_010861</name>
</gene>
<dbReference type="Proteomes" id="UP000276133">
    <property type="component" value="Unassembled WGS sequence"/>
</dbReference>
<accession>A0A3M7RVC9</accession>
<name>A0A3M7RVC9_BRAPC</name>
<sequence>MNFRQEILMKISELIKKLTLKGEKASEIRKKAIEINCSKFWDVSSKTMPSIKKPLYIGYFNQIEISKGFRSAREIALESEEFSRISLACQLFVIIEKYEHCKKSKDCSNKALLHIFHGFLHSTFLIEIFIKNKHTLMFMCNLIPINQAKIS</sequence>
<dbReference type="EMBL" id="REGN01002541">
    <property type="protein sequence ID" value="RNA27452.1"/>
    <property type="molecule type" value="Genomic_DNA"/>
</dbReference>
<evidence type="ECO:0000313" key="2">
    <source>
        <dbReference type="Proteomes" id="UP000276133"/>
    </source>
</evidence>
<comment type="caution">
    <text evidence="1">The sequence shown here is derived from an EMBL/GenBank/DDBJ whole genome shotgun (WGS) entry which is preliminary data.</text>
</comment>